<accession>A0A9N9DJA6</accession>
<comment type="caution">
    <text evidence="1">The sequence shown here is derived from an EMBL/GenBank/DDBJ whole genome shotgun (WGS) entry which is preliminary data.</text>
</comment>
<evidence type="ECO:0000313" key="2">
    <source>
        <dbReference type="Proteomes" id="UP000789570"/>
    </source>
</evidence>
<protein>
    <submittedName>
        <fullName evidence="1">10496_t:CDS:1</fullName>
    </submittedName>
</protein>
<dbReference type="EMBL" id="CAJVPQ010004038">
    <property type="protein sequence ID" value="CAG8643054.1"/>
    <property type="molecule type" value="Genomic_DNA"/>
</dbReference>
<gene>
    <name evidence="1" type="ORF">FCALED_LOCUS10670</name>
</gene>
<evidence type="ECO:0000313" key="1">
    <source>
        <dbReference type="EMBL" id="CAG8643054.1"/>
    </source>
</evidence>
<keyword evidence="2" id="KW-1185">Reference proteome</keyword>
<sequence>MRKNRKNEGKYKGERLHEWEIELFEGNLSEEKKTELKGRMNRLYKEKEKLEADKDNKWKHVAMLRDALLKFCDEKEKKRSYEGDVNAFAESKRRFFDDELPKHMRPSSYAHFETLADMQKNYEQPILCHRPPGASSTSVTLLHPIFGQFVDDCKDGRPASEDFHERERAEVFRELITDYCELSFIACEIKNGYTTDGSLIAGKYYYANVEANVELGSGGEPLFQTTIHYLNIVREYAMNYPVQLSQSLQNPELLYKWNYKGGDMIVYFKYVLQPIKEKLIFFAKNDMGKNICIKFVHQYLADAHNHCVNKAYASHLHSCEHISASSWVIGYMNTNFSVRINGDNNLPLVMLIDFDWTGKEMMV</sequence>
<dbReference type="OrthoDB" id="4062651at2759"/>
<proteinExistence type="predicted"/>
<dbReference type="AlphaFoldDB" id="A0A9N9DJA6"/>
<dbReference type="Proteomes" id="UP000789570">
    <property type="component" value="Unassembled WGS sequence"/>
</dbReference>
<organism evidence="1 2">
    <name type="scientific">Funneliformis caledonium</name>
    <dbReference type="NCBI Taxonomy" id="1117310"/>
    <lineage>
        <taxon>Eukaryota</taxon>
        <taxon>Fungi</taxon>
        <taxon>Fungi incertae sedis</taxon>
        <taxon>Mucoromycota</taxon>
        <taxon>Glomeromycotina</taxon>
        <taxon>Glomeromycetes</taxon>
        <taxon>Glomerales</taxon>
        <taxon>Glomeraceae</taxon>
        <taxon>Funneliformis</taxon>
    </lineage>
</organism>
<reference evidence="1" key="1">
    <citation type="submission" date="2021-06" db="EMBL/GenBank/DDBJ databases">
        <authorList>
            <person name="Kallberg Y."/>
            <person name="Tangrot J."/>
            <person name="Rosling A."/>
        </authorList>
    </citation>
    <scope>NUCLEOTIDE SEQUENCE</scope>
    <source>
        <strain evidence="1">UK204</strain>
    </source>
</reference>
<name>A0A9N9DJA6_9GLOM</name>